<sequence length="212" mass="23274">MRNQSPGTALRFYRARTPISTRYSSSSKAKTPPPLPKCFQTRHPVSYPPVSMIPANARQPVDYAAGGRFQKQTDATGREYLVDKLTGAWTPVAELTNNAPVSPLRNDEDAAMPTRPSACHPSATTSHKKRGRDEMGPFRTGKPADDDTSIVSSENSQKSLHDEVAQLRARLDAVERRTAADLLAMETVISWLKDNNDRTQASLESLARGVTP</sequence>
<protein>
    <submittedName>
        <fullName evidence="2">Uncharacterized protein</fullName>
    </submittedName>
</protein>
<feature type="region of interest" description="Disordered" evidence="1">
    <location>
        <begin position="20"/>
        <end position="43"/>
    </location>
</feature>
<organism evidence="2 3">
    <name type="scientific">Pelagomonas calceolata</name>
    <dbReference type="NCBI Taxonomy" id="35677"/>
    <lineage>
        <taxon>Eukaryota</taxon>
        <taxon>Sar</taxon>
        <taxon>Stramenopiles</taxon>
        <taxon>Ochrophyta</taxon>
        <taxon>Pelagophyceae</taxon>
        <taxon>Pelagomonadales</taxon>
        <taxon>Pelagomonadaceae</taxon>
        <taxon>Pelagomonas</taxon>
    </lineage>
</organism>
<gene>
    <name evidence="2" type="ORF">PECAL_4P05180</name>
</gene>
<keyword evidence="3" id="KW-1185">Reference proteome</keyword>
<comment type="caution">
    <text evidence="2">The sequence shown here is derived from an EMBL/GenBank/DDBJ whole genome shotgun (WGS) entry which is preliminary data.</text>
</comment>
<evidence type="ECO:0000313" key="2">
    <source>
        <dbReference type="EMBL" id="CAH0373330.1"/>
    </source>
</evidence>
<dbReference type="EMBL" id="CAKKNE010000004">
    <property type="protein sequence ID" value="CAH0373330.1"/>
    <property type="molecule type" value="Genomic_DNA"/>
</dbReference>
<dbReference type="AlphaFoldDB" id="A0A8J2X0A8"/>
<feature type="compositionally biased region" description="Polar residues" evidence="1">
    <location>
        <begin position="149"/>
        <end position="158"/>
    </location>
</feature>
<evidence type="ECO:0000313" key="3">
    <source>
        <dbReference type="Proteomes" id="UP000789595"/>
    </source>
</evidence>
<dbReference type="Proteomes" id="UP000789595">
    <property type="component" value="Unassembled WGS sequence"/>
</dbReference>
<proteinExistence type="predicted"/>
<accession>A0A8J2X0A8</accession>
<feature type="region of interest" description="Disordered" evidence="1">
    <location>
        <begin position="99"/>
        <end position="162"/>
    </location>
</feature>
<reference evidence="2" key="1">
    <citation type="submission" date="2021-11" db="EMBL/GenBank/DDBJ databases">
        <authorList>
            <consortium name="Genoscope - CEA"/>
            <person name="William W."/>
        </authorList>
    </citation>
    <scope>NUCLEOTIDE SEQUENCE</scope>
</reference>
<name>A0A8J2X0A8_9STRA</name>
<feature type="compositionally biased region" description="Polar residues" evidence="1">
    <location>
        <begin position="20"/>
        <end position="29"/>
    </location>
</feature>
<evidence type="ECO:0000256" key="1">
    <source>
        <dbReference type="SAM" id="MobiDB-lite"/>
    </source>
</evidence>